<evidence type="ECO:0000313" key="7">
    <source>
        <dbReference type="Proteomes" id="UP000191680"/>
    </source>
</evidence>
<evidence type="ECO:0000256" key="4">
    <source>
        <dbReference type="ARBA" id="ARBA00023136"/>
    </source>
</evidence>
<proteinExistence type="predicted"/>
<comment type="caution">
    <text evidence="6">The sequence shown here is derived from an EMBL/GenBank/DDBJ whole genome shotgun (WGS) entry which is preliminary data.</text>
</comment>
<feature type="transmembrane region" description="Helical" evidence="5">
    <location>
        <begin position="93"/>
        <end position="114"/>
    </location>
</feature>
<dbReference type="AlphaFoldDB" id="A0A1V6LP34"/>
<dbReference type="OrthoDB" id="799482at2"/>
<gene>
    <name evidence="6" type="ORF">BUL40_12680</name>
</gene>
<accession>A0A1V6LP34</accession>
<comment type="subcellular location">
    <subcellularLocation>
        <location evidence="1">Membrane</location>
        <topology evidence="1">Multi-pass membrane protein</topology>
    </subcellularLocation>
</comment>
<protein>
    <recommendedName>
        <fullName evidence="8">DUF4345 domain-containing protein</fullName>
    </recommendedName>
</protein>
<evidence type="ECO:0000256" key="2">
    <source>
        <dbReference type="ARBA" id="ARBA00022692"/>
    </source>
</evidence>
<evidence type="ECO:0000313" key="6">
    <source>
        <dbReference type="EMBL" id="OQD41965.1"/>
    </source>
</evidence>
<name>A0A1V6LP34_9FLAO</name>
<evidence type="ECO:0000256" key="1">
    <source>
        <dbReference type="ARBA" id="ARBA00004141"/>
    </source>
</evidence>
<organism evidence="6 7">
    <name type="scientific">Croceivirga radicis</name>
    <dbReference type="NCBI Taxonomy" id="1929488"/>
    <lineage>
        <taxon>Bacteria</taxon>
        <taxon>Pseudomonadati</taxon>
        <taxon>Bacteroidota</taxon>
        <taxon>Flavobacteriia</taxon>
        <taxon>Flavobacteriales</taxon>
        <taxon>Flavobacteriaceae</taxon>
        <taxon>Croceivirga</taxon>
    </lineage>
</organism>
<dbReference type="GO" id="GO:0016020">
    <property type="term" value="C:membrane"/>
    <property type="evidence" value="ECO:0007669"/>
    <property type="project" value="UniProtKB-SubCell"/>
</dbReference>
<keyword evidence="2 5" id="KW-0812">Transmembrane</keyword>
<feature type="transmembrane region" description="Helical" evidence="5">
    <location>
        <begin position="67"/>
        <end position="87"/>
    </location>
</feature>
<evidence type="ECO:0000256" key="3">
    <source>
        <dbReference type="ARBA" id="ARBA00022989"/>
    </source>
</evidence>
<keyword evidence="3 5" id="KW-1133">Transmembrane helix</keyword>
<feature type="transmembrane region" description="Helical" evidence="5">
    <location>
        <begin position="7"/>
        <end position="29"/>
    </location>
</feature>
<keyword evidence="4 5" id="KW-0472">Membrane</keyword>
<dbReference type="EMBL" id="MTBC01000009">
    <property type="protein sequence ID" value="OQD41965.1"/>
    <property type="molecule type" value="Genomic_DNA"/>
</dbReference>
<dbReference type="PROSITE" id="PS51257">
    <property type="entry name" value="PROKAR_LIPOPROTEIN"/>
    <property type="match status" value="1"/>
</dbReference>
<evidence type="ECO:0008006" key="8">
    <source>
        <dbReference type="Google" id="ProtNLM"/>
    </source>
</evidence>
<keyword evidence="7" id="KW-1185">Reference proteome</keyword>
<reference evidence="6 7" key="1">
    <citation type="submission" date="2016-12" db="EMBL/GenBank/DDBJ databases">
        <authorList>
            <person name="Song W.-J."/>
            <person name="Kurnit D.M."/>
        </authorList>
    </citation>
    <scope>NUCLEOTIDE SEQUENCE [LARGE SCALE GENOMIC DNA]</scope>
    <source>
        <strain evidence="6 7">HSG9</strain>
    </source>
</reference>
<evidence type="ECO:0000256" key="5">
    <source>
        <dbReference type="SAM" id="Phobius"/>
    </source>
</evidence>
<dbReference type="RefSeq" id="WP_080319554.1">
    <property type="nucleotide sequence ID" value="NZ_MTBC01000009.1"/>
</dbReference>
<sequence length="115" mass="13073">MQLFLKGLLLFNSLSFLFFGLSCFFSPFIKIEFERYNLASYRISTGFFQLVGAFGLLIGLYYNHLALLSALCLAVLLFSGFIMRIAIKDSLLLSLPSLLFALLNLFTFVLLFIFV</sequence>
<dbReference type="Proteomes" id="UP000191680">
    <property type="component" value="Unassembled WGS sequence"/>
</dbReference>
<dbReference type="Pfam" id="PF13564">
    <property type="entry name" value="DoxX_2"/>
    <property type="match status" value="1"/>
</dbReference>
<feature type="transmembrane region" description="Helical" evidence="5">
    <location>
        <begin position="41"/>
        <end position="60"/>
    </location>
</feature>
<dbReference type="InterPro" id="IPR032808">
    <property type="entry name" value="DoxX"/>
</dbReference>